<accession>A0A6M5Z1I3</accession>
<dbReference type="Gene3D" id="2.120.10.30">
    <property type="entry name" value="TolB, C-terminal domain"/>
    <property type="match status" value="4"/>
</dbReference>
<evidence type="ECO:0000313" key="4">
    <source>
        <dbReference type="EMBL" id="QJW99510.1"/>
    </source>
</evidence>
<protein>
    <recommendedName>
        <fullName evidence="3">Teneurin NHL domain-containing protein</fullName>
    </recommendedName>
</protein>
<dbReference type="Pfam" id="PF25021">
    <property type="entry name" value="TEN_NHL"/>
    <property type="match status" value="1"/>
</dbReference>
<reference evidence="5" key="1">
    <citation type="submission" date="2020-05" db="EMBL/GenBank/DDBJ databases">
        <title>Frigoriglobus tundricola gen. nov., sp. nov., a psychrotolerant cellulolytic planctomycete of the family Gemmataceae with two divergent copies of 16S rRNA gene.</title>
        <authorList>
            <person name="Kulichevskaya I.S."/>
            <person name="Ivanova A.A."/>
            <person name="Naumoff D.G."/>
            <person name="Beletsky A.V."/>
            <person name="Rijpstra W.I.C."/>
            <person name="Sinninghe Damste J.S."/>
            <person name="Mardanov A.V."/>
            <person name="Ravin N.V."/>
            <person name="Dedysh S.N."/>
        </authorList>
    </citation>
    <scope>NUCLEOTIDE SEQUENCE [LARGE SCALE GENOMIC DNA]</scope>
    <source>
        <strain evidence="5">PL17</strain>
    </source>
</reference>
<evidence type="ECO:0000313" key="5">
    <source>
        <dbReference type="Proteomes" id="UP000503447"/>
    </source>
</evidence>
<dbReference type="InterPro" id="IPR011042">
    <property type="entry name" value="6-blade_b-propeller_TolB-like"/>
</dbReference>
<name>A0A6M5Z1I3_9BACT</name>
<dbReference type="Pfam" id="PF01436">
    <property type="entry name" value="NHL"/>
    <property type="match status" value="3"/>
</dbReference>
<dbReference type="InterPro" id="IPR001258">
    <property type="entry name" value="NHL_repeat"/>
</dbReference>
<feature type="domain" description="Teneurin NHL" evidence="3">
    <location>
        <begin position="88"/>
        <end position="139"/>
    </location>
</feature>
<proteinExistence type="predicted"/>
<dbReference type="KEGG" id="ftj:FTUN_7122"/>
<keyword evidence="5" id="KW-1185">Reference proteome</keyword>
<evidence type="ECO:0000256" key="2">
    <source>
        <dbReference type="SAM" id="MobiDB-lite"/>
    </source>
</evidence>
<dbReference type="Proteomes" id="UP000503447">
    <property type="component" value="Chromosome"/>
</dbReference>
<evidence type="ECO:0000259" key="3">
    <source>
        <dbReference type="Pfam" id="PF25021"/>
    </source>
</evidence>
<organism evidence="4 5">
    <name type="scientific">Frigoriglobus tundricola</name>
    <dbReference type="NCBI Taxonomy" id="2774151"/>
    <lineage>
        <taxon>Bacteria</taxon>
        <taxon>Pseudomonadati</taxon>
        <taxon>Planctomycetota</taxon>
        <taxon>Planctomycetia</taxon>
        <taxon>Gemmatales</taxon>
        <taxon>Gemmataceae</taxon>
        <taxon>Frigoriglobus</taxon>
    </lineage>
</organism>
<dbReference type="AlphaFoldDB" id="A0A6M5Z1I3"/>
<dbReference type="SUPFAM" id="SSF101898">
    <property type="entry name" value="NHL repeat"/>
    <property type="match status" value="1"/>
</dbReference>
<keyword evidence="1" id="KW-0677">Repeat</keyword>
<dbReference type="PANTHER" id="PTHR46388:SF2">
    <property type="entry name" value="NHL REPEAT-CONTAINING PROTEIN 2"/>
    <property type="match status" value="1"/>
</dbReference>
<evidence type="ECO:0000256" key="1">
    <source>
        <dbReference type="ARBA" id="ARBA00022737"/>
    </source>
</evidence>
<feature type="region of interest" description="Disordered" evidence="2">
    <location>
        <begin position="311"/>
        <end position="333"/>
    </location>
</feature>
<dbReference type="EMBL" id="CP053452">
    <property type="protein sequence ID" value="QJW99510.1"/>
    <property type="molecule type" value="Genomic_DNA"/>
</dbReference>
<sequence length="358" mass="36553">MFPVMLLLTSLGADPAPVITSPVGTGEKGFAGDGGPAAKAKLDQPFDVAFDKAGNLYVSDTFNHRIRKVDAKTGCISTVAGNGKKGFAGNGGKATEASLNEPYGIALDEEGALYIVDRLNSCVRKVDAKTAVITTVAGTGGKSGFGGDGGPSEKALLVEPNGICLDGKGKLYIADVAGHRVRVVDLKTGTIRTAAGTGKGATTGDGGPVKDAELNGPRAVAVGPDGRLYVVERNGHSIRTIDFASGKIDRFAGTGKKGYSGDGGTALDATFDGPKELDIDPAGNVFVVDTENEVIRRIDVKTHVVTTVAGKGRTKTPGLGDSGPATDATLGRPHGVAVGPDGALYIGDTNSHRVRRVK</sequence>
<dbReference type="InterPro" id="IPR056822">
    <property type="entry name" value="TEN_NHL"/>
</dbReference>
<gene>
    <name evidence="4" type="ORF">FTUN_7122</name>
</gene>
<dbReference type="PANTHER" id="PTHR46388">
    <property type="entry name" value="NHL REPEAT-CONTAINING PROTEIN 2"/>
    <property type="match status" value="1"/>
</dbReference>
<dbReference type="RefSeq" id="WP_171474464.1">
    <property type="nucleotide sequence ID" value="NZ_CP053452.2"/>
</dbReference>